<name>A0A1A8WKP0_PLAOA</name>
<dbReference type="EMBL" id="FLQU01001363">
    <property type="protein sequence ID" value="SBS92710.1"/>
    <property type="molecule type" value="Genomic_DNA"/>
</dbReference>
<reference evidence="1" key="2">
    <citation type="submission" date="2016-05" db="EMBL/GenBank/DDBJ databases">
        <authorList>
            <person name="Lavstsen T."/>
            <person name="Jespersen J.S."/>
        </authorList>
    </citation>
    <scope>NUCLEOTIDE SEQUENCE [LARGE SCALE GENOMIC DNA]</scope>
</reference>
<evidence type="ECO:0000313" key="3">
    <source>
        <dbReference type="Proteomes" id="UP000078546"/>
    </source>
</evidence>
<dbReference type="Proteomes" id="UP000078560">
    <property type="component" value="Unassembled WGS sequence"/>
</dbReference>
<organism evidence="1 4">
    <name type="scientific">Plasmodium ovale curtisi</name>
    <dbReference type="NCBI Taxonomy" id="864141"/>
    <lineage>
        <taxon>Eukaryota</taxon>
        <taxon>Sar</taxon>
        <taxon>Alveolata</taxon>
        <taxon>Apicomplexa</taxon>
        <taxon>Aconoidasida</taxon>
        <taxon>Haemosporida</taxon>
        <taxon>Plasmodiidae</taxon>
        <taxon>Plasmodium</taxon>
        <taxon>Plasmodium (Plasmodium)</taxon>
    </lineage>
</organism>
<gene>
    <name evidence="2" type="ORF">POVCU1_075320</name>
    <name evidence="1" type="ORF">POVCU2_0075900</name>
</gene>
<dbReference type="Proteomes" id="UP000078546">
    <property type="component" value="Unassembled WGS sequence"/>
</dbReference>
<proteinExistence type="predicted"/>
<reference evidence="3 4" key="1">
    <citation type="submission" date="2016-05" db="EMBL/GenBank/DDBJ databases">
        <authorList>
            <person name="Naeem Raeece"/>
        </authorList>
    </citation>
    <scope>NUCLEOTIDE SEQUENCE [LARGE SCALE GENOMIC DNA]</scope>
</reference>
<dbReference type="EMBL" id="FLQV01003276">
    <property type="protein sequence ID" value="SBT02303.1"/>
    <property type="molecule type" value="Genomic_DNA"/>
</dbReference>
<evidence type="ECO:0000313" key="4">
    <source>
        <dbReference type="Proteomes" id="UP000078560"/>
    </source>
</evidence>
<sequence>MSITMPINIATIISPFLPSLISTHFPFFMHLTSNAAVRFSLDFDGCIDILEKRNHPFTTGGLEAVGFLPILSFT</sequence>
<protein>
    <submittedName>
        <fullName evidence="1">Uncharacterized protein</fullName>
    </submittedName>
</protein>
<evidence type="ECO:0000313" key="2">
    <source>
        <dbReference type="EMBL" id="SBT02303.1"/>
    </source>
</evidence>
<evidence type="ECO:0000313" key="1">
    <source>
        <dbReference type="EMBL" id="SBS92710.1"/>
    </source>
</evidence>
<accession>A0A1A8WKP0</accession>
<dbReference type="AlphaFoldDB" id="A0A1A8WKP0"/>